<dbReference type="EMBL" id="CP023778">
    <property type="protein sequence ID" value="ATL67088.1"/>
    <property type="molecule type" value="Genomic_DNA"/>
</dbReference>
<dbReference type="SUPFAM" id="SSF47413">
    <property type="entry name" value="lambda repressor-like DNA-binding domains"/>
    <property type="match status" value="1"/>
</dbReference>
<evidence type="ECO:0000313" key="2">
    <source>
        <dbReference type="EMBL" id="ATL67088.1"/>
    </source>
</evidence>
<dbReference type="SMART" id="SM00530">
    <property type="entry name" value="HTH_XRE"/>
    <property type="match status" value="1"/>
</dbReference>
<dbReference type="GO" id="GO:0003677">
    <property type="term" value="F:DNA binding"/>
    <property type="evidence" value="ECO:0007669"/>
    <property type="project" value="UniProtKB-KW"/>
</dbReference>
<sequence>MNNPATEPERHPETVADRLAREIKRRRLDAGLSQRELAARIRYSRQYVSMTEWEDATLPSKELVAAIDSALGADGALVALRTRAKADLQGTRLPSPSAIPGSAGAATIEAGRQAMVDPGLFQDADPVGSFVRSQPISNRAIASFTAVTRLLASQRQCIAPDALLNLIAAHRDSVAALFRSAQDESIKNQLGFLLGETSIVASRLWSAVGDRAMALANCAFARRLAGVINSPVLGGIAYIFESNLRSDAATLIGSDGDVVDGLRMLGQAAAVADLLPPTARARIAAEQAQAYAVLDLPRECRKALARARQAIESVDDADRTGLFSDWSPTRLFVYEGTCWLFLGEPQKAVVALNEALGAIDEGNQNVTLAARVDLGSAYVSAGELEEGCRILGDTYGSLAAMGNRRGIERARQAIGRLDRWKTELPVRELGERIESLGSQ</sequence>
<evidence type="ECO:0000313" key="3">
    <source>
        <dbReference type="Proteomes" id="UP000221961"/>
    </source>
</evidence>
<name>A0A291RIG4_9NOCA</name>
<evidence type="ECO:0000259" key="1">
    <source>
        <dbReference type="PROSITE" id="PS50943"/>
    </source>
</evidence>
<reference evidence="2 3" key="1">
    <citation type="submission" date="2017-10" db="EMBL/GenBank/DDBJ databases">
        <title>Comparative genomics between pathogenic Norcardia.</title>
        <authorList>
            <person name="Zeng L."/>
        </authorList>
    </citation>
    <scope>NUCLEOTIDE SEQUENCE [LARGE SCALE GENOMIC DNA]</scope>
    <source>
        <strain evidence="2 3">NC_YFY_NT001</strain>
    </source>
</reference>
<feature type="domain" description="HTH cro/C1-type" evidence="1">
    <location>
        <begin position="23"/>
        <end position="78"/>
    </location>
</feature>
<gene>
    <name evidence="2" type="ORF">CRH09_13660</name>
</gene>
<dbReference type="Proteomes" id="UP000221961">
    <property type="component" value="Chromosome"/>
</dbReference>
<protein>
    <submittedName>
        <fullName evidence="2">DNA-binding protein</fullName>
    </submittedName>
</protein>
<dbReference type="GeneID" id="88358449"/>
<dbReference type="CDD" id="cd00093">
    <property type="entry name" value="HTH_XRE"/>
    <property type="match status" value="1"/>
</dbReference>
<proteinExistence type="predicted"/>
<dbReference type="PROSITE" id="PS50943">
    <property type="entry name" value="HTH_CROC1"/>
    <property type="match status" value="1"/>
</dbReference>
<dbReference type="Gene3D" id="1.10.260.40">
    <property type="entry name" value="lambda repressor-like DNA-binding domains"/>
    <property type="match status" value="1"/>
</dbReference>
<dbReference type="Pfam" id="PF13560">
    <property type="entry name" value="HTH_31"/>
    <property type="match status" value="1"/>
</dbReference>
<accession>A0A291RIG4</accession>
<dbReference type="KEGG" id="ntp:CRH09_13660"/>
<dbReference type="InterPro" id="IPR001387">
    <property type="entry name" value="Cro/C1-type_HTH"/>
</dbReference>
<organism evidence="2 3">
    <name type="scientific">Nocardia terpenica</name>
    <dbReference type="NCBI Taxonomy" id="455432"/>
    <lineage>
        <taxon>Bacteria</taxon>
        <taxon>Bacillati</taxon>
        <taxon>Actinomycetota</taxon>
        <taxon>Actinomycetes</taxon>
        <taxon>Mycobacteriales</taxon>
        <taxon>Nocardiaceae</taxon>
        <taxon>Nocardia</taxon>
    </lineage>
</organism>
<keyword evidence="2" id="KW-0238">DNA-binding</keyword>
<dbReference type="AlphaFoldDB" id="A0A291RIG4"/>
<dbReference type="InterPro" id="IPR010982">
    <property type="entry name" value="Lambda_DNA-bd_dom_sf"/>
</dbReference>
<dbReference type="RefSeq" id="WP_098694237.1">
    <property type="nucleotide sequence ID" value="NZ_CP023778.1"/>
</dbReference>